<accession>F2EFB0</accession>
<evidence type="ECO:0000313" key="2">
    <source>
        <dbReference type="EMBL" id="BAK06032.1"/>
    </source>
</evidence>
<sequence length="57" mass="5814">MARCGRPTAPEGPGQVQADEAPRPGPAGCLATAGGGRSRQGRRRPSALLLLCFPSRG</sequence>
<dbReference type="EMBL" id="AK374836">
    <property type="protein sequence ID" value="BAK06032.1"/>
    <property type="molecule type" value="mRNA"/>
</dbReference>
<feature type="region of interest" description="Disordered" evidence="1">
    <location>
        <begin position="1"/>
        <end position="45"/>
    </location>
</feature>
<proteinExistence type="evidence at transcript level"/>
<evidence type="ECO:0000256" key="1">
    <source>
        <dbReference type="SAM" id="MobiDB-lite"/>
    </source>
</evidence>
<dbReference type="AlphaFoldDB" id="F2EFB0"/>
<protein>
    <submittedName>
        <fullName evidence="2">Predicted protein</fullName>
    </submittedName>
</protein>
<organism evidence="2">
    <name type="scientific">Hordeum vulgare subsp. vulgare</name>
    <name type="common">Domesticated barley</name>
    <dbReference type="NCBI Taxonomy" id="112509"/>
    <lineage>
        <taxon>Eukaryota</taxon>
        <taxon>Viridiplantae</taxon>
        <taxon>Streptophyta</taxon>
        <taxon>Embryophyta</taxon>
        <taxon>Tracheophyta</taxon>
        <taxon>Spermatophyta</taxon>
        <taxon>Magnoliopsida</taxon>
        <taxon>Liliopsida</taxon>
        <taxon>Poales</taxon>
        <taxon>Poaceae</taxon>
        <taxon>BOP clade</taxon>
        <taxon>Pooideae</taxon>
        <taxon>Triticodae</taxon>
        <taxon>Triticeae</taxon>
        <taxon>Hordeinae</taxon>
        <taxon>Hordeum</taxon>
    </lineage>
</organism>
<reference evidence="2" key="1">
    <citation type="journal article" date="2011" name="Plant Physiol.">
        <title>Comprehensive sequence analysis of 24,783 barley full-length cDNAs derived from 12 clone libraries.</title>
        <authorList>
            <person name="Matsumoto T."/>
            <person name="Tanaka T."/>
            <person name="Sakai H."/>
            <person name="Amano N."/>
            <person name="Kanamori H."/>
            <person name="Kurita K."/>
            <person name="Kikuta A."/>
            <person name="Kamiya K."/>
            <person name="Yamamoto M."/>
            <person name="Ikawa H."/>
            <person name="Fujii N."/>
            <person name="Hori K."/>
            <person name="Itoh T."/>
            <person name="Sato K."/>
        </authorList>
    </citation>
    <scope>NUCLEOTIDE SEQUENCE</scope>
    <source>
        <tissue evidence="2">Seed</tissue>
    </source>
</reference>
<name>F2EFB0_HORVV</name>